<proteinExistence type="inferred from homology"/>
<protein>
    <recommendedName>
        <fullName evidence="2">Autophagy-related protein 101</fullName>
    </recommendedName>
</protein>
<dbReference type="GO" id="GO:0000407">
    <property type="term" value="C:phagophore assembly site"/>
    <property type="evidence" value="ECO:0007669"/>
    <property type="project" value="TreeGrafter"/>
</dbReference>
<organism evidence="5 6">
    <name type="scientific">Trametes cubensis</name>
    <dbReference type="NCBI Taxonomy" id="1111947"/>
    <lineage>
        <taxon>Eukaryota</taxon>
        <taxon>Fungi</taxon>
        <taxon>Dikarya</taxon>
        <taxon>Basidiomycota</taxon>
        <taxon>Agaricomycotina</taxon>
        <taxon>Agaricomycetes</taxon>
        <taxon>Polyporales</taxon>
        <taxon>Polyporaceae</taxon>
        <taxon>Trametes</taxon>
    </lineage>
</organism>
<dbReference type="GO" id="GO:1990316">
    <property type="term" value="C:Atg1/ULK1 kinase complex"/>
    <property type="evidence" value="ECO:0007669"/>
    <property type="project" value="TreeGrafter"/>
</dbReference>
<dbReference type="GO" id="GO:0019901">
    <property type="term" value="F:protein kinase binding"/>
    <property type="evidence" value="ECO:0007669"/>
    <property type="project" value="TreeGrafter"/>
</dbReference>
<evidence type="ECO:0000256" key="2">
    <source>
        <dbReference type="ARBA" id="ARBA00018874"/>
    </source>
</evidence>
<dbReference type="GO" id="GO:0000045">
    <property type="term" value="P:autophagosome assembly"/>
    <property type="evidence" value="ECO:0007669"/>
    <property type="project" value="TreeGrafter"/>
</dbReference>
<keyword evidence="6" id="KW-1185">Reference proteome</keyword>
<dbReference type="PANTHER" id="PTHR13292">
    <property type="entry name" value="AUTOPHAGY-RELATED PROTEIN 101"/>
    <property type="match status" value="1"/>
</dbReference>
<evidence type="ECO:0000256" key="1">
    <source>
        <dbReference type="ARBA" id="ARBA00007130"/>
    </source>
</evidence>
<dbReference type="Pfam" id="PF07855">
    <property type="entry name" value="ATG101"/>
    <property type="match status" value="1"/>
</dbReference>
<evidence type="ECO:0000313" key="6">
    <source>
        <dbReference type="Proteomes" id="UP001215151"/>
    </source>
</evidence>
<dbReference type="PANTHER" id="PTHR13292:SF0">
    <property type="entry name" value="AUTOPHAGY-RELATED PROTEIN 101"/>
    <property type="match status" value="1"/>
</dbReference>
<comment type="similarity">
    <text evidence="1">Belongs to the ATG101 family.</text>
</comment>
<evidence type="ECO:0000313" key="5">
    <source>
        <dbReference type="EMBL" id="KAJ8495074.1"/>
    </source>
</evidence>
<keyword evidence="3" id="KW-0072">Autophagy</keyword>
<dbReference type="AlphaFoldDB" id="A0AAD7U167"/>
<dbReference type="EMBL" id="JAPEVG010000028">
    <property type="protein sequence ID" value="KAJ8495074.1"/>
    <property type="molecule type" value="Genomic_DNA"/>
</dbReference>
<feature type="region of interest" description="Disordered" evidence="4">
    <location>
        <begin position="223"/>
        <end position="258"/>
    </location>
</feature>
<name>A0AAD7U167_9APHY</name>
<dbReference type="InterPro" id="IPR012445">
    <property type="entry name" value="ATG101"/>
</dbReference>
<comment type="caution">
    <text evidence="5">The sequence shown here is derived from an EMBL/GenBank/DDBJ whole genome shotgun (WGS) entry which is preliminary data.</text>
</comment>
<dbReference type="Proteomes" id="UP001215151">
    <property type="component" value="Unassembled WGS sequence"/>
</dbReference>
<evidence type="ECO:0000256" key="3">
    <source>
        <dbReference type="ARBA" id="ARBA00023006"/>
    </source>
</evidence>
<evidence type="ECO:0000256" key="4">
    <source>
        <dbReference type="SAM" id="MobiDB-lite"/>
    </source>
</evidence>
<accession>A0AAD7U167</accession>
<reference evidence="5" key="1">
    <citation type="submission" date="2022-11" db="EMBL/GenBank/DDBJ databases">
        <title>Genome Sequence of Cubamyces cubensis.</title>
        <authorList>
            <person name="Buettner E."/>
        </authorList>
    </citation>
    <scope>NUCLEOTIDE SEQUENCE</scope>
    <source>
        <strain evidence="5">MPL-01</strain>
    </source>
</reference>
<sequence length="780" mass="86198">MAPAHSPGKPRARRYEHTVLDRQQTKEVLRAVLHAILFHRLFGTVKPQTFEVLDVTMPGVDDKEITLLVEEKVDAFWRGVEGGANKRGQILVTFSEKRPRKSWFLIGEHESIFVALCAAGCADETDELTPTSRKRFLGNNGGFVFLKIGHRSSLTTDRIINAEIRQPSDRERQKFNADLAATLTKSLETMLVHSSSEKGRAAVPLITNASSISPFPIKMAVKGRQGGEARSTSTSEAGLGLGGEEDSSGAAFRGPGPSGASVEECSQWWPVCWERPCKTVARAPNPLEWEDERARDVSAPSQQNLDGRAMVGGGLDSMSSTSFSRLSPAHRICAYKPSSLGAAAPRLDSLLAPHASLTLSRDMQPPRTHSTPQLTLDIQAASSHIARPSMDSGYASSMSSARAPAEWQLSRMYEDWKIADAASQRLLVDLRALTECEEQLREATKRRNAEKSAKKCVLSLSPGPSLVPLLFRKKSSTVLAITPTAASTSTNAPPPVPNTNLPSVEELQARLSELELRIAATQPAAERLDGRFEELRRILDGGRPASWRSTDSGSGSSGYSYVETYRKVRRTVATRDEAYAASKATTKAMQRARIAIQSAHSHYREAMNLLDAVCSPNKSRWEAFVGDEQSRQETYREAAKYAEKAQICYNECIRALQPHWDLLQREELEACEDLKEAGLLQALQLYTLMYGGKVLAMGITQQVQIMVHKQEAVFQRLTSIAVWVQDCTRHCETVELETRARRDAARRELVALWVRADADSETFSLVAPDEHAHVFQPPLR</sequence>
<gene>
    <name evidence="5" type="ORF">ONZ51_g1912</name>
</gene>